<evidence type="ECO:0008006" key="4">
    <source>
        <dbReference type="Google" id="ProtNLM"/>
    </source>
</evidence>
<feature type="transmembrane region" description="Helical" evidence="1">
    <location>
        <begin position="139"/>
        <end position="162"/>
    </location>
</feature>
<organism evidence="2 3">
    <name type="scientific">Dongia rigui</name>
    <dbReference type="NCBI Taxonomy" id="940149"/>
    <lineage>
        <taxon>Bacteria</taxon>
        <taxon>Pseudomonadati</taxon>
        <taxon>Pseudomonadota</taxon>
        <taxon>Alphaproteobacteria</taxon>
        <taxon>Rhodospirillales</taxon>
        <taxon>Dongiaceae</taxon>
        <taxon>Dongia</taxon>
    </lineage>
</organism>
<keyword evidence="1" id="KW-0812">Transmembrane</keyword>
<dbReference type="Proteomes" id="UP001271769">
    <property type="component" value="Unassembled WGS sequence"/>
</dbReference>
<evidence type="ECO:0000313" key="2">
    <source>
        <dbReference type="EMBL" id="MDY0871706.1"/>
    </source>
</evidence>
<keyword evidence="1" id="KW-1133">Transmembrane helix</keyword>
<feature type="transmembrane region" description="Helical" evidence="1">
    <location>
        <begin position="107"/>
        <end position="127"/>
    </location>
</feature>
<dbReference type="RefSeq" id="WP_320500135.1">
    <property type="nucleotide sequence ID" value="NZ_JAXCLX010000001.1"/>
</dbReference>
<proteinExistence type="predicted"/>
<evidence type="ECO:0000256" key="1">
    <source>
        <dbReference type="SAM" id="Phobius"/>
    </source>
</evidence>
<gene>
    <name evidence="2" type="ORF">SMD31_07220</name>
</gene>
<feature type="transmembrane region" description="Helical" evidence="1">
    <location>
        <begin position="69"/>
        <end position="95"/>
    </location>
</feature>
<keyword evidence="1" id="KW-0472">Membrane</keyword>
<comment type="caution">
    <text evidence="2">The sequence shown here is derived from an EMBL/GenBank/DDBJ whole genome shotgun (WGS) entry which is preliminary data.</text>
</comment>
<sequence length="192" mass="21464">MPSWIEAQAAITGLKRLLRFDAGFVNWFDGRPSGARRAFWLMLPMLPMSLFNLFVPLDAKLDDGWLAVIAHVLVWYVLSWVMFPLILIVIGQAIRRESQTIGAITPFIWYNFFLGLLSCTLTLLSLVPQIGSLIDDLTWPIIIISLIYEVFLLQVVIGVGYVGAGLIAIVDFALSRSLLFLLIMPVVVLPTS</sequence>
<evidence type="ECO:0000313" key="3">
    <source>
        <dbReference type="Proteomes" id="UP001271769"/>
    </source>
</evidence>
<feature type="transmembrane region" description="Helical" evidence="1">
    <location>
        <begin position="169"/>
        <end position="189"/>
    </location>
</feature>
<name>A0ABU5DWL5_9PROT</name>
<protein>
    <recommendedName>
        <fullName evidence="4">Yip1 domain-containing protein</fullName>
    </recommendedName>
</protein>
<accession>A0ABU5DWL5</accession>
<feature type="transmembrane region" description="Helical" evidence="1">
    <location>
        <begin position="38"/>
        <end position="57"/>
    </location>
</feature>
<dbReference type="EMBL" id="JAXCLX010000001">
    <property type="protein sequence ID" value="MDY0871706.1"/>
    <property type="molecule type" value="Genomic_DNA"/>
</dbReference>
<keyword evidence="3" id="KW-1185">Reference proteome</keyword>
<reference evidence="2 3" key="1">
    <citation type="journal article" date="2013" name="Antonie Van Leeuwenhoek">
        <title>Dongia rigui sp. nov., isolated from freshwater of a large wetland in Korea.</title>
        <authorList>
            <person name="Baik K.S."/>
            <person name="Hwang Y.M."/>
            <person name="Choi J.S."/>
            <person name="Kwon J."/>
            <person name="Seong C.N."/>
        </authorList>
    </citation>
    <scope>NUCLEOTIDE SEQUENCE [LARGE SCALE GENOMIC DNA]</scope>
    <source>
        <strain evidence="2 3">04SU4-P</strain>
    </source>
</reference>